<accession>A0ABZ2R1V0</accession>
<dbReference type="EMBL" id="CP148033">
    <property type="protein sequence ID" value="WXK92151.1"/>
    <property type="molecule type" value="Genomic_DNA"/>
</dbReference>
<organism evidence="1 2">
    <name type="scientific">Pseudarthrobacter quantipunctorum</name>
    <dbReference type="NCBI Taxonomy" id="3128980"/>
    <lineage>
        <taxon>Bacteria</taxon>
        <taxon>Bacillati</taxon>
        <taxon>Actinomycetota</taxon>
        <taxon>Actinomycetes</taxon>
        <taxon>Micrococcales</taxon>
        <taxon>Micrococcaceae</taxon>
        <taxon>Pseudarthrobacter</taxon>
    </lineage>
</organism>
<reference evidence="1 2" key="1">
    <citation type="submission" date="2024-03" db="EMBL/GenBank/DDBJ databases">
        <title>Rhodococcus navarretei sp. nov. and Pseudarthrobacter quantumdoti sp. nov., two new species with the ability to biosynthesize Quantum Dots isolated from soil samples at Union Glacier, Antarctica.</title>
        <authorList>
            <person name="Vargas M."/>
        </authorList>
    </citation>
    <scope>NUCLEOTIDE SEQUENCE [LARGE SCALE GENOMIC DNA]</scope>
    <source>
        <strain evidence="1 2">RC-2-3</strain>
    </source>
</reference>
<keyword evidence="2" id="KW-1185">Reference proteome</keyword>
<sequence length="114" mass="13108">MLDDQEREPRMPGAKTVLLTHEDGIEGLFDSITREILVEAIEDGFKVLDEIEDMRGSWLSWAPLSRRQQADDWETRYLARWGLWNCLRGIPTRRKRYGPSVTRGMPSPTPPAAP</sequence>
<proteinExistence type="predicted"/>
<evidence type="ECO:0000313" key="2">
    <source>
        <dbReference type="Proteomes" id="UP001623384"/>
    </source>
</evidence>
<evidence type="ECO:0000313" key="1">
    <source>
        <dbReference type="EMBL" id="WXK92151.1"/>
    </source>
</evidence>
<name>A0ABZ2R1V0_9MICC</name>
<gene>
    <name evidence="1" type="ORF">WHH00_13815</name>
</gene>
<dbReference type="RefSeq" id="WP_406633627.1">
    <property type="nucleotide sequence ID" value="NZ_CP148033.1"/>
</dbReference>
<protein>
    <submittedName>
        <fullName evidence="1">Uncharacterized protein</fullName>
    </submittedName>
</protein>
<dbReference type="Proteomes" id="UP001623384">
    <property type="component" value="Chromosome"/>
</dbReference>